<dbReference type="AlphaFoldDB" id="A0A9D3U6D1"/>
<evidence type="ECO:0008006" key="4">
    <source>
        <dbReference type="Google" id="ProtNLM"/>
    </source>
</evidence>
<name>A0A9D3U6D1_9ROSI</name>
<dbReference type="Proteomes" id="UP000828251">
    <property type="component" value="Unassembled WGS sequence"/>
</dbReference>
<evidence type="ECO:0000256" key="1">
    <source>
        <dbReference type="SAM" id="MobiDB-lite"/>
    </source>
</evidence>
<feature type="region of interest" description="Disordered" evidence="1">
    <location>
        <begin position="1"/>
        <end position="25"/>
    </location>
</feature>
<feature type="compositionally biased region" description="Basic and acidic residues" evidence="1">
    <location>
        <begin position="14"/>
        <end position="25"/>
    </location>
</feature>
<evidence type="ECO:0000313" key="3">
    <source>
        <dbReference type="Proteomes" id="UP000828251"/>
    </source>
</evidence>
<reference evidence="2 3" key="1">
    <citation type="journal article" date="2021" name="Plant Biotechnol. J.">
        <title>Multi-omics assisted identification of the key and species-specific regulatory components of drought-tolerant mechanisms in Gossypium stocksii.</title>
        <authorList>
            <person name="Yu D."/>
            <person name="Ke L."/>
            <person name="Zhang D."/>
            <person name="Wu Y."/>
            <person name="Sun Y."/>
            <person name="Mei J."/>
            <person name="Sun J."/>
            <person name="Sun Y."/>
        </authorList>
    </citation>
    <scope>NUCLEOTIDE SEQUENCE [LARGE SCALE GENOMIC DNA]</scope>
    <source>
        <strain evidence="3">cv. E1</strain>
        <tissue evidence="2">Leaf</tissue>
    </source>
</reference>
<dbReference type="OrthoDB" id="1112773at2759"/>
<evidence type="ECO:0000313" key="2">
    <source>
        <dbReference type="EMBL" id="KAH1030723.1"/>
    </source>
</evidence>
<organism evidence="2 3">
    <name type="scientific">Gossypium stocksii</name>
    <dbReference type="NCBI Taxonomy" id="47602"/>
    <lineage>
        <taxon>Eukaryota</taxon>
        <taxon>Viridiplantae</taxon>
        <taxon>Streptophyta</taxon>
        <taxon>Embryophyta</taxon>
        <taxon>Tracheophyta</taxon>
        <taxon>Spermatophyta</taxon>
        <taxon>Magnoliopsida</taxon>
        <taxon>eudicotyledons</taxon>
        <taxon>Gunneridae</taxon>
        <taxon>Pentapetalae</taxon>
        <taxon>rosids</taxon>
        <taxon>malvids</taxon>
        <taxon>Malvales</taxon>
        <taxon>Malvaceae</taxon>
        <taxon>Malvoideae</taxon>
        <taxon>Gossypium</taxon>
    </lineage>
</organism>
<keyword evidence="3" id="KW-1185">Reference proteome</keyword>
<accession>A0A9D3U6D1</accession>
<protein>
    <recommendedName>
        <fullName evidence="4">Zinc knuckle CX2CX4HX4C domain-containing protein</fullName>
    </recommendedName>
</protein>
<dbReference type="EMBL" id="JAIQCV010000013">
    <property type="protein sequence ID" value="KAH1030723.1"/>
    <property type="molecule type" value="Genomic_DNA"/>
</dbReference>
<sequence length="244" mass="26384">MSKELSPSLPAIVNKDDGDPHSVEDRTTKKMRFNSRSGEALEDMVIDANSISAPSWKDKLLGGVSNNHMIDHNGSAVGRNSTRTLDHLWTISHRSTLDQGIQPYATVSQCGFGLDSADGSSRSKGCFTRLAVCLNLEKLMISQVLVDGVVQRVEYEALPTVCFSCEKYRHVKDLCPEVLGVNGGGKNSDNHNMAVKNLLSVKDNDFNATGAGGFNAKVIQKGYYGWFRKGGFGSSSNWAHGGVG</sequence>
<gene>
    <name evidence="2" type="ORF">J1N35_042897</name>
</gene>
<comment type="caution">
    <text evidence="2">The sequence shown here is derived from an EMBL/GenBank/DDBJ whole genome shotgun (WGS) entry which is preliminary data.</text>
</comment>
<proteinExistence type="predicted"/>